<evidence type="ECO:0000313" key="3">
    <source>
        <dbReference type="EMBL" id="KAK8238243.1"/>
    </source>
</evidence>
<dbReference type="Proteomes" id="UP001492380">
    <property type="component" value="Unassembled WGS sequence"/>
</dbReference>
<keyword evidence="4" id="KW-1185">Reference proteome</keyword>
<dbReference type="InterPro" id="IPR056009">
    <property type="entry name" value="DUF7587"/>
</dbReference>
<comment type="caution">
    <text evidence="3">The sequence shown here is derived from an EMBL/GenBank/DDBJ whole genome shotgun (WGS) entry which is preliminary data.</text>
</comment>
<dbReference type="Pfam" id="PF24494">
    <property type="entry name" value="DUF7587"/>
    <property type="match status" value="1"/>
</dbReference>
<organism evidence="3 4">
    <name type="scientific">Phyllosticta capitalensis</name>
    <dbReference type="NCBI Taxonomy" id="121624"/>
    <lineage>
        <taxon>Eukaryota</taxon>
        <taxon>Fungi</taxon>
        <taxon>Dikarya</taxon>
        <taxon>Ascomycota</taxon>
        <taxon>Pezizomycotina</taxon>
        <taxon>Dothideomycetes</taxon>
        <taxon>Dothideomycetes incertae sedis</taxon>
        <taxon>Botryosphaeriales</taxon>
        <taxon>Phyllostictaceae</taxon>
        <taxon>Phyllosticta</taxon>
    </lineage>
</organism>
<sequence length="303" mass="33466">MPGQNSPQGFRSGRHSQLSLEGGIPPPSDLRQLLFEAAIHFKRQLFSSFVATTTSLVWAIYKALEFERDSVSDSRIGHPHIALIDTQRLPGTSPIFYASSLIKDIRNDPGLKNDWQSFAGCAYRAAFEWITWGDIPAGAVLISVPFSRLTTSSSFSDDMALVSDFISVPKLRERAQTQHTLISVRKALISTTGGRNLCSEADGVALGRLATLVGFSSSPSFDLLPEFIHALCQGWAMTADSPEAIQEVVWGFVVELSIFDMPDELARAYEAVEKGIRGANEDVMKERQWANRKTSSPRTSRKR</sequence>
<proteinExistence type="predicted"/>
<evidence type="ECO:0000313" key="4">
    <source>
        <dbReference type="Proteomes" id="UP001492380"/>
    </source>
</evidence>
<evidence type="ECO:0000256" key="1">
    <source>
        <dbReference type="SAM" id="MobiDB-lite"/>
    </source>
</evidence>
<dbReference type="EMBL" id="JBBWRZ010000004">
    <property type="protein sequence ID" value="KAK8238243.1"/>
    <property type="molecule type" value="Genomic_DNA"/>
</dbReference>
<feature type="region of interest" description="Disordered" evidence="1">
    <location>
        <begin position="1"/>
        <end position="22"/>
    </location>
</feature>
<reference evidence="3 4" key="1">
    <citation type="submission" date="2024-04" db="EMBL/GenBank/DDBJ databases">
        <title>Phyllosticta paracitricarpa is synonymous to the EU quarantine fungus P. citricarpa based on phylogenomic analyses.</title>
        <authorList>
            <consortium name="Lawrence Berkeley National Laboratory"/>
            <person name="Van Ingen-Buijs V.A."/>
            <person name="Van Westerhoven A.C."/>
            <person name="Haridas S."/>
            <person name="Skiadas P."/>
            <person name="Martin F."/>
            <person name="Groenewald J.Z."/>
            <person name="Crous P.W."/>
            <person name="Seidl M.F."/>
        </authorList>
    </citation>
    <scope>NUCLEOTIDE SEQUENCE [LARGE SCALE GENOMIC DNA]</scope>
    <source>
        <strain evidence="3 4">CBS 123374</strain>
    </source>
</reference>
<feature type="domain" description="DUF7587" evidence="2">
    <location>
        <begin position="3"/>
        <end position="148"/>
    </location>
</feature>
<name>A0ABR1YTE3_9PEZI</name>
<feature type="compositionally biased region" description="Polar residues" evidence="1">
    <location>
        <begin position="1"/>
        <end position="19"/>
    </location>
</feature>
<accession>A0ABR1YTE3</accession>
<evidence type="ECO:0000259" key="2">
    <source>
        <dbReference type="Pfam" id="PF24494"/>
    </source>
</evidence>
<gene>
    <name evidence="3" type="ORF">HDK90DRAFT_219455</name>
</gene>
<protein>
    <recommendedName>
        <fullName evidence="2">DUF7587 domain-containing protein</fullName>
    </recommendedName>
</protein>